<keyword evidence="3" id="KW-1185">Reference proteome</keyword>
<evidence type="ECO:0000313" key="3">
    <source>
        <dbReference type="Proteomes" id="UP000466442"/>
    </source>
</evidence>
<name>A0A8S9XHR0_APOLU</name>
<accession>A0A8S9XHR0</accession>
<protein>
    <recommendedName>
        <fullName evidence="4">Folded gastrulation N-terminal domain-containing protein</fullName>
    </recommendedName>
</protein>
<dbReference type="Proteomes" id="UP000466442">
    <property type="component" value="Unassembled WGS sequence"/>
</dbReference>
<sequence>MLIWIVVTLMLRICPGSKLKSTSGILLPIRREQNIPQVQNKEVVIDPSKLRAEPNTREPLTDTEDLDLTQKSLPGNRLKVKLVNQRRSRDVSECHTDVEDLDGSDTESRQVIVYGEASVGVDQVELTDVGELCSDDSDDDDIFRFTATTPDIELNNTYTNARESMSPFSFEVRRKFNESIPQIRTISPSPIPRNTSTEDFLASQDESAHSNWASDDGHIEAHSSHVAIKHSTKFNVDEAEKLHIKGYVNREEPTTDVEELTMLEALEELRKKKRKLQKDKGRSDWSSVNVCYSKPNEPSYKPNTRIYKSSRRHGIPSFNLNFHSE</sequence>
<feature type="signal peptide" evidence="1">
    <location>
        <begin position="1"/>
        <end position="16"/>
    </location>
</feature>
<proteinExistence type="predicted"/>
<evidence type="ECO:0000256" key="1">
    <source>
        <dbReference type="SAM" id="SignalP"/>
    </source>
</evidence>
<dbReference type="AlphaFoldDB" id="A0A8S9XHR0"/>
<organism evidence="2 3">
    <name type="scientific">Apolygus lucorum</name>
    <name type="common">Small green plant bug</name>
    <name type="synonym">Lygocoris lucorum</name>
    <dbReference type="NCBI Taxonomy" id="248454"/>
    <lineage>
        <taxon>Eukaryota</taxon>
        <taxon>Metazoa</taxon>
        <taxon>Ecdysozoa</taxon>
        <taxon>Arthropoda</taxon>
        <taxon>Hexapoda</taxon>
        <taxon>Insecta</taxon>
        <taxon>Pterygota</taxon>
        <taxon>Neoptera</taxon>
        <taxon>Paraneoptera</taxon>
        <taxon>Hemiptera</taxon>
        <taxon>Heteroptera</taxon>
        <taxon>Panheteroptera</taxon>
        <taxon>Cimicomorpha</taxon>
        <taxon>Miridae</taxon>
        <taxon>Mirini</taxon>
        <taxon>Apolygus</taxon>
    </lineage>
</organism>
<reference evidence="2" key="1">
    <citation type="journal article" date="2021" name="Mol. Ecol. Resour.">
        <title>Apolygus lucorum genome provides insights into omnivorousness and mesophyll feeding.</title>
        <authorList>
            <person name="Liu Y."/>
            <person name="Liu H."/>
            <person name="Wang H."/>
            <person name="Huang T."/>
            <person name="Liu B."/>
            <person name="Yang B."/>
            <person name="Yin L."/>
            <person name="Li B."/>
            <person name="Zhang Y."/>
            <person name="Zhang S."/>
            <person name="Jiang F."/>
            <person name="Zhang X."/>
            <person name="Ren Y."/>
            <person name="Wang B."/>
            <person name="Wang S."/>
            <person name="Lu Y."/>
            <person name="Wu K."/>
            <person name="Fan W."/>
            <person name="Wang G."/>
        </authorList>
    </citation>
    <scope>NUCLEOTIDE SEQUENCE</scope>
    <source>
        <strain evidence="2">12Hb</strain>
    </source>
</reference>
<keyword evidence="1" id="KW-0732">Signal</keyword>
<gene>
    <name evidence="2" type="ORF">GE061_016991</name>
</gene>
<dbReference type="EMBL" id="WIXP02000007">
    <property type="protein sequence ID" value="KAF6208533.1"/>
    <property type="molecule type" value="Genomic_DNA"/>
</dbReference>
<evidence type="ECO:0000313" key="2">
    <source>
        <dbReference type="EMBL" id="KAF6208533.1"/>
    </source>
</evidence>
<feature type="chain" id="PRO_5035829509" description="Folded gastrulation N-terminal domain-containing protein" evidence="1">
    <location>
        <begin position="17"/>
        <end position="325"/>
    </location>
</feature>
<comment type="caution">
    <text evidence="2">The sequence shown here is derived from an EMBL/GenBank/DDBJ whole genome shotgun (WGS) entry which is preliminary data.</text>
</comment>
<dbReference type="OrthoDB" id="10568793at2759"/>
<evidence type="ECO:0008006" key="4">
    <source>
        <dbReference type="Google" id="ProtNLM"/>
    </source>
</evidence>